<dbReference type="EMBL" id="CP001614">
    <property type="protein sequence ID" value="ACR13847.1"/>
    <property type="molecule type" value="Genomic_DNA"/>
</dbReference>
<dbReference type="InterPro" id="IPR015867">
    <property type="entry name" value="N-reg_PII/ATP_PRibTrfase_C"/>
</dbReference>
<dbReference type="eggNOG" id="COG3323">
    <property type="taxonomic scope" value="Bacteria"/>
</dbReference>
<organism evidence="1 2">
    <name type="scientific">Teredinibacter turnerae (strain ATCC 39867 / T7901)</name>
    <dbReference type="NCBI Taxonomy" id="377629"/>
    <lineage>
        <taxon>Bacteria</taxon>
        <taxon>Pseudomonadati</taxon>
        <taxon>Pseudomonadota</taxon>
        <taxon>Gammaproteobacteria</taxon>
        <taxon>Cellvibrionales</taxon>
        <taxon>Cellvibrionaceae</taxon>
        <taxon>Teredinibacter</taxon>
    </lineage>
</organism>
<dbReference type="Gene3D" id="3.30.70.120">
    <property type="match status" value="1"/>
</dbReference>
<evidence type="ECO:0000313" key="1">
    <source>
        <dbReference type="EMBL" id="ACR13847.1"/>
    </source>
</evidence>
<gene>
    <name evidence="1" type="ordered locus">TERTU_1154</name>
</gene>
<dbReference type="HOGENOM" id="CLU_3318335_0_0_6"/>
<sequence length="39" mass="4321">MVVDGRCADGVINALRRAHPYEEPAFSLLPLSNPPKEKE</sequence>
<keyword evidence="2" id="KW-1185">Reference proteome</keyword>
<reference evidence="1 2" key="1">
    <citation type="journal article" date="2009" name="PLoS ONE">
        <title>The complete genome of Teredinibacter turnerae T7901: an intracellular endosymbiont of marine wood-boring bivalves (shipworms).</title>
        <authorList>
            <person name="Yang J.C."/>
            <person name="Madupu R."/>
            <person name="Durkin A.S."/>
            <person name="Ekborg N.A."/>
            <person name="Pedamallu C.S."/>
            <person name="Hostetler J.B."/>
            <person name="Radune D."/>
            <person name="Toms B.S."/>
            <person name="Henrissat B."/>
            <person name="Coutinho P.M."/>
            <person name="Schwarz S."/>
            <person name="Field L."/>
            <person name="Trindade-Silva A.E."/>
            <person name="Soares C.A.G."/>
            <person name="Elshahawi S."/>
            <person name="Hanora A."/>
            <person name="Schmidt E.W."/>
            <person name="Haygood M.G."/>
            <person name="Posfai J."/>
            <person name="Benner J."/>
            <person name="Madinger C."/>
            <person name="Nove J."/>
            <person name="Anton B."/>
            <person name="Chaudhary K."/>
            <person name="Foster J."/>
            <person name="Holman A."/>
            <person name="Kumar S."/>
            <person name="Lessard P.A."/>
            <person name="Luyten Y.A."/>
            <person name="Slatko B."/>
            <person name="Wood N."/>
            <person name="Wu B."/>
            <person name="Teplitski M."/>
            <person name="Mougous J.D."/>
            <person name="Ward N."/>
            <person name="Eisen J.A."/>
            <person name="Badger J.H."/>
            <person name="Distel D.L."/>
        </authorList>
    </citation>
    <scope>NUCLEOTIDE SEQUENCE [LARGE SCALE GENOMIC DNA]</scope>
    <source>
        <strain evidence="2">ATCC 39867 / T7901</strain>
    </source>
</reference>
<protein>
    <submittedName>
        <fullName evidence="1">Uncharacterized protein</fullName>
    </submittedName>
</protein>
<dbReference type="AlphaFoldDB" id="C5BR67"/>
<proteinExistence type="predicted"/>
<evidence type="ECO:0000313" key="2">
    <source>
        <dbReference type="Proteomes" id="UP000009080"/>
    </source>
</evidence>
<dbReference type="Proteomes" id="UP000009080">
    <property type="component" value="Chromosome"/>
</dbReference>
<accession>C5BR67</accession>
<name>C5BR67_TERTT</name>
<dbReference type="KEGG" id="ttu:TERTU_1154"/>